<accession>A0A1T4Z8B4</accession>
<evidence type="ECO:0000313" key="1">
    <source>
        <dbReference type="EMBL" id="SKB09785.1"/>
    </source>
</evidence>
<dbReference type="EMBL" id="LT796768">
    <property type="protein sequence ID" value="SKB09785.1"/>
    <property type="molecule type" value="Genomic_DNA"/>
</dbReference>
<protein>
    <recommendedName>
        <fullName evidence="3">NERD domain-containing protein</fullName>
    </recommendedName>
</protein>
<sequence length="195" mass="21607">MDMSRRTVRSVDPLSRPRLTVVRGDAAEVPEQSTDRADATDVLASILIDAFGDRVLFLFHRRIPGQTGDLPVIAVTSTGVHLIEPRCYPGKKVRACRDGSTFEIDGVRHTRLAEQMAEHAEALQAAVSTGPLPDAPVYTNYCFVEGELPMRPLEVDGVRVLSVRSTLRRLRSGGPLDEREVEALHRDLARRLVRS</sequence>
<evidence type="ECO:0008006" key="3">
    <source>
        <dbReference type="Google" id="ProtNLM"/>
    </source>
</evidence>
<reference evidence="2" key="1">
    <citation type="submission" date="2017-02" db="EMBL/GenBank/DDBJ databases">
        <authorList>
            <person name="Varghese N."/>
            <person name="Submissions S."/>
        </authorList>
    </citation>
    <scope>NUCLEOTIDE SEQUENCE [LARGE SCALE GENOMIC DNA]</scope>
    <source>
        <strain evidence="2">9H-4</strain>
    </source>
</reference>
<evidence type="ECO:0000313" key="2">
    <source>
        <dbReference type="Proteomes" id="UP000191040"/>
    </source>
</evidence>
<keyword evidence="2" id="KW-1185">Reference proteome</keyword>
<gene>
    <name evidence="1" type="ORF">SAMN06295964_2893</name>
</gene>
<dbReference type="Proteomes" id="UP000191040">
    <property type="component" value="Chromosome I"/>
</dbReference>
<organism evidence="1 2">
    <name type="scientific">Aeromicrobium choanae</name>
    <dbReference type="NCBI Taxonomy" id="1736691"/>
    <lineage>
        <taxon>Bacteria</taxon>
        <taxon>Bacillati</taxon>
        <taxon>Actinomycetota</taxon>
        <taxon>Actinomycetes</taxon>
        <taxon>Propionibacteriales</taxon>
        <taxon>Nocardioidaceae</taxon>
        <taxon>Aeromicrobium</taxon>
    </lineage>
</organism>
<dbReference type="STRING" id="1736691.SAMN06295964_2893"/>
<name>A0A1T4Z8B4_9ACTN</name>
<proteinExistence type="predicted"/>
<dbReference type="AlphaFoldDB" id="A0A1T4Z8B4"/>